<feature type="compositionally biased region" description="Polar residues" evidence="1">
    <location>
        <begin position="156"/>
        <end position="167"/>
    </location>
</feature>
<evidence type="ECO:0000313" key="3">
    <source>
        <dbReference type="Proteomes" id="UP000504612"/>
    </source>
</evidence>
<dbReference type="InterPro" id="IPR035892">
    <property type="entry name" value="C2_domain_sf"/>
</dbReference>
<sequence length="216" mass="23490">GFEWDLKGVPLDQNAELHVVVKDHETMGRNRFLGEAHVPLRDVLASPNLAASFNAPLLDAKRQNTGGCLILQASYTPPPGAAPFIPPPAPPEPNPTLPELDTVTDTGGEEDSEDQLGTEEEADPSARPSAPDQPSLPKRPPSHVLPASKRRKSTSRKLLSNKPQDFQVTNLKPTFVKSWEMSAQPGLEVHKSLWEDTESSPKSWCRPGGVGSWPKC</sequence>
<proteinExistence type="predicted"/>
<feature type="region of interest" description="Disordered" evidence="1">
    <location>
        <begin position="79"/>
        <end position="167"/>
    </location>
</feature>
<dbReference type="RefSeq" id="XP_026546765.1">
    <property type="nucleotide sequence ID" value="XM_026690980.1"/>
</dbReference>
<feature type="region of interest" description="Disordered" evidence="1">
    <location>
        <begin position="195"/>
        <end position="216"/>
    </location>
</feature>
<dbReference type="GeneID" id="113428430"/>
<name>A0A6J1VUK4_9SAUR</name>
<feature type="compositionally biased region" description="Pro residues" evidence="1">
    <location>
        <begin position="79"/>
        <end position="96"/>
    </location>
</feature>
<accession>A0A6J1VUK4</accession>
<feature type="compositionally biased region" description="Acidic residues" evidence="1">
    <location>
        <begin position="107"/>
        <end position="123"/>
    </location>
</feature>
<feature type="non-terminal residue" evidence="4">
    <location>
        <position position="1"/>
    </location>
</feature>
<evidence type="ECO:0000259" key="2">
    <source>
        <dbReference type="Pfam" id="PF00168"/>
    </source>
</evidence>
<dbReference type="Proteomes" id="UP000504612">
    <property type="component" value="Unplaced"/>
</dbReference>
<dbReference type="InterPro" id="IPR000008">
    <property type="entry name" value="C2_dom"/>
</dbReference>
<feature type="domain" description="C2" evidence="2">
    <location>
        <begin position="7"/>
        <end position="46"/>
    </location>
</feature>
<evidence type="ECO:0000313" key="4">
    <source>
        <dbReference type="RefSeq" id="XP_026546765.1"/>
    </source>
</evidence>
<gene>
    <name evidence="4" type="primary">LOC113428430</name>
</gene>
<dbReference type="KEGG" id="nss:113428430"/>
<dbReference type="Gene3D" id="2.60.40.150">
    <property type="entry name" value="C2 domain"/>
    <property type="match status" value="1"/>
</dbReference>
<keyword evidence="3" id="KW-1185">Reference proteome</keyword>
<evidence type="ECO:0000256" key="1">
    <source>
        <dbReference type="SAM" id="MobiDB-lite"/>
    </source>
</evidence>
<dbReference type="SUPFAM" id="SSF49562">
    <property type="entry name" value="C2 domain (Calcium/lipid-binding domain, CaLB)"/>
    <property type="match status" value="1"/>
</dbReference>
<organism evidence="3 4">
    <name type="scientific">Notechis scutatus</name>
    <name type="common">mainland tiger snake</name>
    <dbReference type="NCBI Taxonomy" id="8663"/>
    <lineage>
        <taxon>Eukaryota</taxon>
        <taxon>Metazoa</taxon>
        <taxon>Chordata</taxon>
        <taxon>Craniata</taxon>
        <taxon>Vertebrata</taxon>
        <taxon>Euteleostomi</taxon>
        <taxon>Lepidosauria</taxon>
        <taxon>Squamata</taxon>
        <taxon>Bifurcata</taxon>
        <taxon>Unidentata</taxon>
        <taxon>Episquamata</taxon>
        <taxon>Toxicofera</taxon>
        <taxon>Serpentes</taxon>
        <taxon>Colubroidea</taxon>
        <taxon>Elapidae</taxon>
        <taxon>Hydrophiinae</taxon>
        <taxon>Notechis</taxon>
    </lineage>
</organism>
<reference evidence="4" key="1">
    <citation type="submission" date="2025-08" db="UniProtKB">
        <authorList>
            <consortium name="RefSeq"/>
        </authorList>
    </citation>
    <scope>IDENTIFICATION</scope>
</reference>
<dbReference type="AlphaFoldDB" id="A0A6J1VUK4"/>
<dbReference type="Pfam" id="PF00168">
    <property type="entry name" value="C2"/>
    <property type="match status" value="1"/>
</dbReference>
<protein>
    <submittedName>
        <fullName evidence="4">Dysferlin-like</fullName>
    </submittedName>
</protein>